<dbReference type="PROSITE" id="PS51257">
    <property type="entry name" value="PROKAR_LIPOPROTEIN"/>
    <property type="match status" value="1"/>
</dbReference>
<sequence length="91" mass="10033">MKIESLKKAVRPILIVAVVGIALTALAGCGIGHGPYRHGYDGQKYYNNADHYRSGYSDSGHDFTSRKYNQNHRGNGYMMGYGPGRSGYCGW</sequence>
<reference evidence="1 2" key="1">
    <citation type="submission" date="2019-11" db="EMBL/GenBank/DDBJ databases">
        <title>Comparative genomics of hydrocarbon-degrading Desulfosarcina strains.</title>
        <authorList>
            <person name="Watanabe M."/>
            <person name="Kojima H."/>
            <person name="Fukui M."/>
        </authorList>
    </citation>
    <scope>NUCLEOTIDE SEQUENCE [LARGE SCALE GENOMIC DNA]</scope>
    <source>
        <strain evidence="1 2">PP31</strain>
    </source>
</reference>
<proteinExistence type="predicted"/>
<protein>
    <recommendedName>
        <fullName evidence="3">Lipoprotein</fullName>
    </recommendedName>
</protein>
<accession>A0A5K7ZGA7</accession>
<name>A0A5K7ZGA7_9BACT</name>
<evidence type="ECO:0008006" key="3">
    <source>
        <dbReference type="Google" id="ProtNLM"/>
    </source>
</evidence>
<organism evidence="1 2">
    <name type="scientific">Desulfosarcina widdelii</name>
    <dbReference type="NCBI Taxonomy" id="947919"/>
    <lineage>
        <taxon>Bacteria</taxon>
        <taxon>Pseudomonadati</taxon>
        <taxon>Thermodesulfobacteriota</taxon>
        <taxon>Desulfobacteria</taxon>
        <taxon>Desulfobacterales</taxon>
        <taxon>Desulfosarcinaceae</taxon>
        <taxon>Desulfosarcina</taxon>
    </lineage>
</organism>
<dbReference type="RefSeq" id="WP_155306131.1">
    <property type="nucleotide sequence ID" value="NZ_AP021875.1"/>
</dbReference>
<evidence type="ECO:0000313" key="2">
    <source>
        <dbReference type="Proteomes" id="UP000427769"/>
    </source>
</evidence>
<dbReference type="KEGG" id="dwd:DSCW_47910"/>
<dbReference type="AlphaFoldDB" id="A0A5K7ZGA7"/>
<gene>
    <name evidence="1" type="ORF">DSCW_47910</name>
</gene>
<keyword evidence="2" id="KW-1185">Reference proteome</keyword>
<dbReference type="EMBL" id="AP021875">
    <property type="protein sequence ID" value="BBO77374.1"/>
    <property type="molecule type" value="Genomic_DNA"/>
</dbReference>
<dbReference type="Proteomes" id="UP000427769">
    <property type="component" value="Chromosome"/>
</dbReference>
<evidence type="ECO:0000313" key="1">
    <source>
        <dbReference type="EMBL" id="BBO77374.1"/>
    </source>
</evidence>